<protein>
    <recommendedName>
        <fullName evidence="4">YDG domain-containing protein</fullName>
    </recommendedName>
</protein>
<proteinExistence type="predicted"/>
<evidence type="ECO:0000313" key="6">
    <source>
        <dbReference type="Proteomes" id="UP000313359"/>
    </source>
</evidence>
<evidence type="ECO:0000259" key="4">
    <source>
        <dbReference type="PROSITE" id="PS51015"/>
    </source>
</evidence>
<dbReference type="PANTHER" id="PTHR14140">
    <property type="entry name" value="E3 UBIQUITIN-PROTEIN LIGASE UHRF-RELATED"/>
    <property type="match status" value="1"/>
</dbReference>
<feature type="domain" description="YDG" evidence="4">
    <location>
        <begin position="19"/>
        <end position="168"/>
    </location>
</feature>
<comment type="subcellular location">
    <subcellularLocation>
        <location evidence="2">Nucleus</location>
    </subcellularLocation>
</comment>
<dbReference type="OrthoDB" id="2270193at2759"/>
<feature type="compositionally biased region" description="Pro residues" evidence="3">
    <location>
        <begin position="226"/>
        <end position="246"/>
    </location>
</feature>
<feature type="compositionally biased region" description="Basic and acidic residues" evidence="3">
    <location>
        <begin position="176"/>
        <end position="197"/>
    </location>
</feature>
<evidence type="ECO:0000256" key="3">
    <source>
        <dbReference type="SAM" id="MobiDB-lite"/>
    </source>
</evidence>
<dbReference type="InterPro" id="IPR045134">
    <property type="entry name" value="UHRF1/2-like"/>
</dbReference>
<dbReference type="GO" id="GO:0061630">
    <property type="term" value="F:ubiquitin protein ligase activity"/>
    <property type="evidence" value="ECO:0007669"/>
    <property type="project" value="TreeGrafter"/>
</dbReference>
<name>A0A5C2RUJ9_9APHY</name>
<dbReference type="Gene3D" id="2.30.280.10">
    <property type="entry name" value="SRA-YDG"/>
    <property type="match status" value="1"/>
</dbReference>
<dbReference type="SUPFAM" id="SSF88697">
    <property type="entry name" value="PUA domain-like"/>
    <property type="match status" value="1"/>
</dbReference>
<evidence type="ECO:0000313" key="5">
    <source>
        <dbReference type="EMBL" id="RPD55004.1"/>
    </source>
</evidence>
<organism evidence="5 6">
    <name type="scientific">Lentinus tigrinus ALCF2SS1-6</name>
    <dbReference type="NCBI Taxonomy" id="1328759"/>
    <lineage>
        <taxon>Eukaryota</taxon>
        <taxon>Fungi</taxon>
        <taxon>Dikarya</taxon>
        <taxon>Basidiomycota</taxon>
        <taxon>Agaricomycotina</taxon>
        <taxon>Agaricomycetes</taxon>
        <taxon>Polyporales</taxon>
        <taxon>Polyporaceae</taxon>
        <taxon>Lentinus</taxon>
    </lineage>
</organism>
<dbReference type="Proteomes" id="UP000313359">
    <property type="component" value="Unassembled WGS sequence"/>
</dbReference>
<dbReference type="PROSITE" id="PS51015">
    <property type="entry name" value="YDG"/>
    <property type="match status" value="1"/>
</dbReference>
<dbReference type="EMBL" id="ML122299">
    <property type="protein sequence ID" value="RPD55004.1"/>
    <property type="molecule type" value="Genomic_DNA"/>
</dbReference>
<dbReference type="GO" id="GO:0016567">
    <property type="term" value="P:protein ubiquitination"/>
    <property type="evidence" value="ECO:0007669"/>
    <property type="project" value="TreeGrafter"/>
</dbReference>
<feature type="region of interest" description="Disordered" evidence="3">
    <location>
        <begin position="172"/>
        <end position="270"/>
    </location>
</feature>
<dbReference type="GO" id="GO:0005634">
    <property type="term" value="C:nucleus"/>
    <property type="evidence" value="ECO:0007669"/>
    <property type="project" value="UniProtKB-SubCell"/>
</dbReference>
<dbReference type="STRING" id="1328759.A0A5C2RUJ9"/>
<dbReference type="InterPro" id="IPR015947">
    <property type="entry name" value="PUA-like_sf"/>
</dbReference>
<sequence>MGFKCKPIGDRTTPSNVFGHIPGVPVGSTFENRMYLHHSSVHSGIVAGIYGTADTGCYSVVLSGGYEDDIDNGDTFIYTGCGGRDNNDGARPRDGPQTCDQDFKNTRNASLKLSAVRHTPVRVVRGFKSTSNYAPTKGFRYDGLYEVDKAWLADGKSGHKVCKFRFRRLPGQRPIPRRDGAYRGKFPEYETPKHFGHDTVPSVTSESVPLVSRNRTERDLSHRPRPSPPPQATRPRPPVPAIPIPPTSNAVASRSQPPPVVQKPVAPSEPNVYDLLAEWNTSRAGH</sequence>
<keyword evidence="1 2" id="KW-0539">Nucleus</keyword>
<dbReference type="InterPro" id="IPR036987">
    <property type="entry name" value="SRA-YDG_sf"/>
</dbReference>
<reference evidence="5" key="1">
    <citation type="journal article" date="2018" name="Genome Biol. Evol.">
        <title>Genomics and development of Lentinus tigrinus, a white-rot wood-decaying mushroom with dimorphic fruiting bodies.</title>
        <authorList>
            <person name="Wu B."/>
            <person name="Xu Z."/>
            <person name="Knudson A."/>
            <person name="Carlson A."/>
            <person name="Chen N."/>
            <person name="Kovaka S."/>
            <person name="LaButti K."/>
            <person name="Lipzen A."/>
            <person name="Pennachio C."/>
            <person name="Riley R."/>
            <person name="Schakwitz W."/>
            <person name="Umezawa K."/>
            <person name="Ohm R.A."/>
            <person name="Grigoriev I.V."/>
            <person name="Nagy L.G."/>
            <person name="Gibbons J."/>
            <person name="Hibbett D."/>
        </authorList>
    </citation>
    <scope>NUCLEOTIDE SEQUENCE [LARGE SCALE GENOMIC DNA]</scope>
    <source>
        <strain evidence="5">ALCF2SS1-6</strain>
    </source>
</reference>
<dbReference type="SMART" id="SM00466">
    <property type="entry name" value="SRA"/>
    <property type="match status" value="1"/>
</dbReference>
<evidence type="ECO:0000256" key="2">
    <source>
        <dbReference type="PROSITE-ProRule" id="PRU00358"/>
    </source>
</evidence>
<keyword evidence="6" id="KW-1185">Reference proteome</keyword>
<accession>A0A5C2RUJ9</accession>
<dbReference type="GO" id="GO:0044027">
    <property type="term" value="P:negative regulation of gene expression via chromosomal CpG island methylation"/>
    <property type="evidence" value="ECO:0007669"/>
    <property type="project" value="TreeGrafter"/>
</dbReference>
<gene>
    <name evidence="5" type="ORF">L227DRAFT_657181</name>
</gene>
<dbReference type="PANTHER" id="PTHR14140:SF27">
    <property type="entry name" value="OS04G0289800 PROTEIN"/>
    <property type="match status" value="1"/>
</dbReference>
<dbReference type="InterPro" id="IPR003105">
    <property type="entry name" value="SRA_YDG"/>
</dbReference>
<dbReference type="AlphaFoldDB" id="A0A5C2RUJ9"/>
<evidence type="ECO:0000256" key="1">
    <source>
        <dbReference type="ARBA" id="ARBA00023242"/>
    </source>
</evidence>
<dbReference type="Pfam" id="PF02182">
    <property type="entry name" value="SAD_SRA"/>
    <property type="match status" value="1"/>
</dbReference>